<reference evidence="2 3" key="1">
    <citation type="submission" date="2020-07" db="EMBL/GenBank/DDBJ databases">
        <authorList>
            <person name="Zhuang K."/>
            <person name="Ran Y."/>
        </authorList>
    </citation>
    <scope>NUCLEOTIDE SEQUENCE [LARGE SCALE GENOMIC DNA]</scope>
    <source>
        <strain evidence="2 3">WCH-YHL-001</strain>
    </source>
</reference>
<dbReference type="SUPFAM" id="SSF63829">
    <property type="entry name" value="Calcium-dependent phosphotriesterase"/>
    <property type="match status" value="1"/>
</dbReference>
<dbReference type="RefSeq" id="WP_181584800.1">
    <property type="nucleotide sequence ID" value="NZ_CP059399.1"/>
</dbReference>
<name>A0A7D6VN37_9NOCA</name>
<dbReference type="InterPro" id="IPR011042">
    <property type="entry name" value="6-blade_b-propeller_TolB-like"/>
</dbReference>
<feature type="domain" description="SMP-30/Gluconolactonase/LRE-like region" evidence="1">
    <location>
        <begin position="189"/>
        <end position="305"/>
    </location>
</feature>
<dbReference type="Proteomes" id="UP000515512">
    <property type="component" value="Chromosome"/>
</dbReference>
<evidence type="ECO:0000313" key="2">
    <source>
        <dbReference type="EMBL" id="QLY33636.1"/>
    </source>
</evidence>
<dbReference type="InterPro" id="IPR013658">
    <property type="entry name" value="SGL"/>
</dbReference>
<dbReference type="Gene3D" id="2.120.10.30">
    <property type="entry name" value="TolB, C-terminal domain"/>
    <property type="match status" value="1"/>
</dbReference>
<dbReference type="AlphaFoldDB" id="A0A7D6VN37"/>
<accession>A0A7D6VN37</accession>
<dbReference type="KEGG" id="nhu:H0264_16610"/>
<gene>
    <name evidence="2" type="ORF">H0264_16610</name>
</gene>
<evidence type="ECO:0000259" key="1">
    <source>
        <dbReference type="Pfam" id="PF08450"/>
    </source>
</evidence>
<sequence>MSQGSKGFTEARVGNRTRIAAMLGGALLLAATVIGCGAEPDPEANVPAEGTRVSGGPGTVAKPGSLEGFSSPESVLFAEDRWFISNVGAERAPLAKDGDGYLTELNAVGTVTARKAMPRQGDPPLHAPKGMAHHDNRVFVADIDRVVGYDVDTHGQVFEAPLSGDEPAMLNDLALLDSKTLLVSDSLRGIVYRLDLESKSFESLATAIPGANGIALDPSGKVAFVAGTGADFTGGDLWRLDLTQNPVVPQRVGSVHGVLDGIAVPANGTIVISDWVSTTNPDQAGSVQVYNPDGSLSATVRLPDNLRGPADFTLDGTGRNIWVPAMADNRVVVVPLP</sequence>
<protein>
    <submittedName>
        <fullName evidence="2">SMP-30/gluconolactonase/LRE family protein</fullName>
    </submittedName>
</protein>
<proteinExistence type="predicted"/>
<dbReference type="EMBL" id="CP059399">
    <property type="protein sequence ID" value="QLY33636.1"/>
    <property type="molecule type" value="Genomic_DNA"/>
</dbReference>
<keyword evidence="3" id="KW-1185">Reference proteome</keyword>
<organism evidence="2 3">
    <name type="scientific">Nocardia huaxiensis</name>
    <dbReference type="NCBI Taxonomy" id="2755382"/>
    <lineage>
        <taxon>Bacteria</taxon>
        <taxon>Bacillati</taxon>
        <taxon>Actinomycetota</taxon>
        <taxon>Actinomycetes</taxon>
        <taxon>Mycobacteriales</taxon>
        <taxon>Nocardiaceae</taxon>
        <taxon>Nocardia</taxon>
    </lineage>
</organism>
<evidence type="ECO:0000313" key="3">
    <source>
        <dbReference type="Proteomes" id="UP000515512"/>
    </source>
</evidence>
<dbReference type="Pfam" id="PF08450">
    <property type="entry name" value="SGL"/>
    <property type="match status" value="1"/>
</dbReference>